<dbReference type="Proteomes" id="UP000053766">
    <property type="component" value="Unassembled WGS sequence"/>
</dbReference>
<organism evidence="1 2">
    <name type="scientific">Dictyocaulus viviparus</name>
    <name type="common">Bovine lungworm</name>
    <dbReference type="NCBI Taxonomy" id="29172"/>
    <lineage>
        <taxon>Eukaryota</taxon>
        <taxon>Metazoa</taxon>
        <taxon>Ecdysozoa</taxon>
        <taxon>Nematoda</taxon>
        <taxon>Chromadorea</taxon>
        <taxon>Rhabditida</taxon>
        <taxon>Rhabditina</taxon>
        <taxon>Rhabditomorpha</taxon>
        <taxon>Strongyloidea</taxon>
        <taxon>Metastrongylidae</taxon>
        <taxon>Dictyocaulus</taxon>
    </lineage>
</organism>
<evidence type="ECO:0000313" key="1">
    <source>
        <dbReference type="EMBL" id="KJH45728.1"/>
    </source>
</evidence>
<dbReference type="AlphaFoldDB" id="A0A0D8XM91"/>
<proteinExistence type="predicted"/>
<reference evidence="1 2" key="1">
    <citation type="submission" date="2013-11" db="EMBL/GenBank/DDBJ databases">
        <title>Draft genome of the bovine lungworm Dictyocaulus viviparus.</title>
        <authorList>
            <person name="Mitreva M."/>
        </authorList>
    </citation>
    <scope>NUCLEOTIDE SEQUENCE [LARGE SCALE GENOMIC DNA]</scope>
    <source>
        <strain evidence="1 2">HannoverDv2000</strain>
    </source>
</reference>
<dbReference type="EMBL" id="KN716390">
    <property type="protein sequence ID" value="KJH45728.1"/>
    <property type="molecule type" value="Genomic_DNA"/>
</dbReference>
<dbReference type="STRING" id="29172.A0A0D8XM91"/>
<accession>A0A0D8XM91</accession>
<dbReference type="OrthoDB" id="1735926at2759"/>
<evidence type="ECO:0000313" key="2">
    <source>
        <dbReference type="Proteomes" id="UP000053766"/>
    </source>
</evidence>
<sequence>MLEPAHVTLIVNGDNSSAQVKPANCAVDEFTTPFSVNDVISVNDSDKPNDIHTFYTKKSDSKRRKMNRKIPNNASRLFVPEQRRFSNISGTSVVSCPCAVVEFGDGDDDVNRQAPQHARFSLNLSPAVIHHKSVRIGAPAIGFRPLKAFGRRASQPTLQLDDISPTNAVTEPLNSKDKMKLLTKRVSWLSMKSLQEGDKERIKLGLGGSLSKSGDSRTASQYGSQLQLYSEHDFDSDTPPLDTLSWSNAGDEYDNVTLMYAKHEKIPMKDFGSEIRATMDIDHLLNKAVLLLDLQETSLEEIFAK</sequence>
<reference evidence="2" key="2">
    <citation type="journal article" date="2016" name="Sci. Rep.">
        <title>Dictyocaulus viviparus genome, variome and transcriptome elucidate lungworm biology and support future intervention.</title>
        <authorList>
            <person name="McNulty S.N."/>
            <person name="Strube C."/>
            <person name="Rosa B.A."/>
            <person name="Martin J.C."/>
            <person name="Tyagi R."/>
            <person name="Choi Y.J."/>
            <person name="Wang Q."/>
            <person name="Hallsworth Pepin K."/>
            <person name="Zhang X."/>
            <person name="Ozersky P."/>
            <person name="Wilson R.K."/>
            <person name="Sternberg P.W."/>
            <person name="Gasser R.B."/>
            <person name="Mitreva M."/>
        </authorList>
    </citation>
    <scope>NUCLEOTIDE SEQUENCE [LARGE SCALE GENOMIC DNA]</scope>
    <source>
        <strain evidence="2">HannoverDv2000</strain>
    </source>
</reference>
<keyword evidence="2" id="KW-1185">Reference proteome</keyword>
<gene>
    <name evidence="1" type="ORF">DICVIV_08235</name>
</gene>
<protein>
    <submittedName>
        <fullName evidence="1">Uncharacterized protein</fullName>
    </submittedName>
</protein>
<name>A0A0D8XM91_DICVI</name>